<comment type="subcellular location">
    <subcellularLocation>
        <location evidence="2 8">Cell outer membrane</location>
        <topology evidence="2 8">Lipid-anchor</topology>
    </subcellularLocation>
</comment>
<keyword evidence="10" id="KW-0614">Plasmid</keyword>
<dbReference type="AlphaFoldDB" id="O07053"/>
<reference evidence="10" key="1">
    <citation type="journal article" date="1997" name="Cell">
        <title>Antigenic variation in Lyme disease borreliae by promiscuous recombination of VMP-like sequence cassettes.</title>
        <authorList>
            <person name="Zhang J.R."/>
            <person name="Hardham J.M."/>
            <person name="Barbour A.G."/>
            <person name="Norris S.J."/>
        </authorList>
    </citation>
    <scope>NUCLEOTIDE SEQUENCE</scope>
    <source>
        <strain evidence="10">B31-M1e4A</strain>
        <plasmid evidence="10">lp28-1</plasmid>
    </source>
</reference>
<keyword evidence="7 8" id="KW-0449">Lipoprotein</keyword>
<keyword evidence="5 8" id="KW-0564">Palmitate</keyword>
<dbReference type="InterPro" id="IPR000680">
    <property type="entry name" value="Borrelia_lipo"/>
</dbReference>
<evidence type="ECO:0000256" key="2">
    <source>
        <dbReference type="ARBA" id="ARBA00004459"/>
    </source>
</evidence>
<dbReference type="Pfam" id="PF00921">
    <property type="entry name" value="Lipoprotein_2"/>
    <property type="match status" value="1"/>
</dbReference>
<gene>
    <name evidence="10" type="primary">vlsE</name>
</gene>
<evidence type="ECO:0000256" key="5">
    <source>
        <dbReference type="ARBA" id="ARBA00023139"/>
    </source>
</evidence>
<dbReference type="EMBL" id="U84554">
    <property type="protein sequence ID" value="AAC45763.1"/>
    <property type="molecule type" value="Genomic_DNA"/>
</dbReference>
<evidence type="ECO:0000256" key="6">
    <source>
        <dbReference type="ARBA" id="ARBA00023237"/>
    </source>
</evidence>
<geneLocation type="plasmid" evidence="10">
    <name>lp28-1</name>
</geneLocation>
<organism evidence="10">
    <name type="scientific">Borreliella burgdorferi</name>
    <name type="common">Lyme disease spirochete</name>
    <name type="synonym">Borrelia burgdorferi</name>
    <dbReference type="NCBI Taxonomy" id="139"/>
    <lineage>
        <taxon>Bacteria</taxon>
        <taxon>Pseudomonadati</taxon>
        <taxon>Spirochaetota</taxon>
        <taxon>Spirochaetia</taxon>
        <taxon>Spirochaetales</taxon>
        <taxon>Borreliaceae</taxon>
        <taxon>Borreliella</taxon>
    </lineage>
</organism>
<evidence type="ECO:0000256" key="9">
    <source>
        <dbReference type="SAM" id="MobiDB-lite"/>
    </source>
</evidence>
<comment type="function">
    <text evidence="1 8">The Vlp and Vsp proteins are antigenically distinct proteins, only one vlp or vsp gene is transcriptionally active at any one time. Switching between these genes is a mechanism of host immune response evasion.</text>
</comment>
<evidence type="ECO:0000256" key="7">
    <source>
        <dbReference type="ARBA" id="ARBA00023288"/>
    </source>
</evidence>
<evidence type="ECO:0000256" key="4">
    <source>
        <dbReference type="ARBA" id="ARBA00023136"/>
    </source>
</evidence>
<keyword evidence="6 8" id="KW-0998">Cell outer membrane</keyword>
<accession>O07053</accession>
<sequence>MKKISSAILLTTFFVFINCKSQVADKDDPTNKFYQSVIQLGNGFLDVFTSFGGLVAEAFGFKSDPKKSDVKTYFTTVAAKLEKTKTDLNSLPKEKSDISSTTGKPDSTGSVGTAVEGAIKEVSELLDKLVKAVKTAEGASSGTDAIGEVVANAGAAKVADKASVTGIAKGIKEIVEAAGGSEKLKVAAATGESNKGAGKLFGKVDDAHAGDSEAASKAAGAVSAVSGEQILSAIVTAAAAGEQDGEKPGDAKNPIAAAIGKGDADDGADFGDGMKKDDQIAAAIALRGMAKDGKFAVKNDEKGKAEGAIKGAAESAVRKVLGAITGLIGDAVSSGLRKVGDSVKAASKETPPALNK</sequence>
<name>O07053_BORBG</name>
<dbReference type="SUPFAM" id="SSF74748">
    <property type="entry name" value="Variable surface antigen VlsE"/>
    <property type="match status" value="1"/>
</dbReference>
<dbReference type="GO" id="GO:0009279">
    <property type="term" value="C:cell outer membrane"/>
    <property type="evidence" value="ECO:0007669"/>
    <property type="project" value="UniProtKB-SubCell"/>
</dbReference>
<keyword evidence="4 8" id="KW-0472">Membrane</keyword>
<feature type="region of interest" description="Disordered" evidence="9">
    <location>
        <begin position="91"/>
        <end position="111"/>
    </location>
</feature>
<proteinExistence type="predicted"/>
<protein>
    <recommendedName>
        <fullName evidence="8">Variable large protein</fullName>
    </recommendedName>
</protein>
<evidence type="ECO:0000256" key="1">
    <source>
        <dbReference type="ARBA" id="ARBA00003932"/>
    </source>
</evidence>
<evidence type="ECO:0000256" key="3">
    <source>
        <dbReference type="ARBA" id="ARBA00022729"/>
    </source>
</evidence>
<evidence type="ECO:0000256" key="8">
    <source>
        <dbReference type="RuleBase" id="RU363105"/>
    </source>
</evidence>
<evidence type="ECO:0000313" key="10">
    <source>
        <dbReference type="EMBL" id="AAC45763.1"/>
    </source>
</evidence>
<keyword evidence="3" id="KW-0732">Signal</keyword>
<reference evidence="10" key="2">
    <citation type="submission" date="1997-01" db="EMBL/GenBank/DDBJ databases">
        <authorList>
            <person name="Zhang J.-R."/>
            <person name="Hardham J.M."/>
            <person name="Barbour A.G."/>
            <person name="Norris S.J."/>
        </authorList>
    </citation>
    <scope>NUCLEOTIDE SEQUENCE</scope>
    <source>
        <strain evidence="10">B31-M1e4A</strain>
        <plasmid evidence="10">lp28-1</plasmid>
    </source>
</reference>
<feature type="compositionally biased region" description="Polar residues" evidence="9">
    <location>
        <begin position="98"/>
        <end position="111"/>
    </location>
</feature>